<evidence type="ECO:0000256" key="2">
    <source>
        <dbReference type="SAM" id="MobiDB-lite"/>
    </source>
</evidence>
<dbReference type="InterPro" id="IPR036875">
    <property type="entry name" value="Znf_CCHC_sf"/>
</dbReference>
<dbReference type="Gramene" id="Bo00452s050.1">
    <property type="protein sequence ID" value="Bo00452s050.1"/>
    <property type="gene ID" value="Bo00452s050"/>
</dbReference>
<dbReference type="AlphaFoldDB" id="A0A0D2ZPL8"/>
<keyword evidence="5" id="KW-1185">Reference proteome</keyword>
<keyword evidence="1" id="KW-0479">Metal-binding</keyword>
<dbReference type="HOGENOM" id="CLU_043604_2_1_1"/>
<evidence type="ECO:0000313" key="5">
    <source>
        <dbReference type="Proteomes" id="UP000032141"/>
    </source>
</evidence>
<reference evidence="4" key="2">
    <citation type="submission" date="2015-06" db="UniProtKB">
        <authorList>
            <consortium name="EnsemblPlants"/>
        </authorList>
    </citation>
    <scope>IDENTIFICATION</scope>
</reference>
<dbReference type="GO" id="GO:0003676">
    <property type="term" value="F:nucleic acid binding"/>
    <property type="evidence" value="ECO:0007669"/>
    <property type="project" value="InterPro"/>
</dbReference>
<dbReference type="PROSITE" id="PS50158">
    <property type="entry name" value="ZF_CCHC"/>
    <property type="match status" value="1"/>
</dbReference>
<name>A0A0D2ZPL8_BRAOL</name>
<evidence type="ECO:0000313" key="4">
    <source>
        <dbReference type="EnsemblPlants" id="Bo00452s050.1"/>
    </source>
</evidence>
<dbReference type="SUPFAM" id="SSF57756">
    <property type="entry name" value="Retrovirus zinc finger-like domains"/>
    <property type="match status" value="1"/>
</dbReference>
<feature type="domain" description="CCHC-type" evidence="3">
    <location>
        <begin position="164"/>
        <end position="180"/>
    </location>
</feature>
<dbReference type="InterPro" id="IPR001878">
    <property type="entry name" value="Znf_CCHC"/>
</dbReference>
<accession>A0A0D2ZPL8</accession>
<feature type="compositionally biased region" description="Polar residues" evidence="2">
    <location>
        <begin position="269"/>
        <end position="283"/>
    </location>
</feature>
<protein>
    <recommendedName>
        <fullName evidence="3">CCHC-type domain-containing protein</fullName>
    </recommendedName>
</protein>
<sequence>MFGLLRKVNQTSKPPQKDVFYPFKTLPEIEKLIFGEKKQFASNEFDFVQKQRNQWKRQNMLDDDEKRVINGDRPFTKAKRSNCDMFDQNELLTYASLEKMLHKAIFAIQQLKKKGHTNTSSAPKQHELKRCNFSSLSNSDLKTNVFSFDKSKAVKTTRKAHSTRCVKCHRIGHYANKCQNQKPLVTLENENIETKPEKEGLLSIFDNYAHKPMAGSSELIFQFEKNSKKVLNKNEFSGPLNAFDIGAYDLGIGSFVSIQEGSDEEQNRGHQANQDRFSSIQKPDQTQVRVDELDELGELSDTSLELNELNDTSLELNELNDTSLELNEQSDTEDGAGLIAGRNESFSAQGKIHNKFNLGRFYTKFDQAFADGFLPICINKYQQKESKS</sequence>
<dbReference type="Proteomes" id="UP000032141">
    <property type="component" value="Unassembled WGS sequence"/>
</dbReference>
<organism evidence="4 5">
    <name type="scientific">Brassica oleracea var. oleracea</name>
    <dbReference type="NCBI Taxonomy" id="109376"/>
    <lineage>
        <taxon>Eukaryota</taxon>
        <taxon>Viridiplantae</taxon>
        <taxon>Streptophyta</taxon>
        <taxon>Embryophyta</taxon>
        <taxon>Tracheophyta</taxon>
        <taxon>Spermatophyta</taxon>
        <taxon>Magnoliopsida</taxon>
        <taxon>eudicotyledons</taxon>
        <taxon>Gunneridae</taxon>
        <taxon>Pentapetalae</taxon>
        <taxon>rosids</taxon>
        <taxon>malvids</taxon>
        <taxon>Brassicales</taxon>
        <taxon>Brassicaceae</taxon>
        <taxon>Brassiceae</taxon>
        <taxon>Brassica</taxon>
    </lineage>
</organism>
<dbReference type="GO" id="GO:0008270">
    <property type="term" value="F:zinc ion binding"/>
    <property type="evidence" value="ECO:0007669"/>
    <property type="project" value="UniProtKB-KW"/>
</dbReference>
<keyword evidence="1" id="KW-0862">Zinc</keyword>
<evidence type="ECO:0000256" key="1">
    <source>
        <dbReference type="PROSITE-ProRule" id="PRU00047"/>
    </source>
</evidence>
<feature type="region of interest" description="Disordered" evidence="2">
    <location>
        <begin position="261"/>
        <end position="283"/>
    </location>
</feature>
<dbReference type="eggNOG" id="KOG0017">
    <property type="taxonomic scope" value="Eukaryota"/>
</dbReference>
<proteinExistence type="predicted"/>
<keyword evidence="1" id="KW-0863">Zinc-finger</keyword>
<reference evidence="4" key="1">
    <citation type="journal article" date="2014" name="Genome Biol.">
        <title>Transcriptome and methylome profiling reveals relics of genome dominance in the mesopolyploid Brassica oleracea.</title>
        <authorList>
            <person name="Parkin I.A."/>
            <person name="Koh C."/>
            <person name="Tang H."/>
            <person name="Robinson S.J."/>
            <person name="Kagale S."/>
            <person name="Clarke W.E."/>
            <person name="Town C.D."/>
            <person name="Nixon J."/>
            <person name="Krishnakumar V."/>
            <person name="Bidwell S.L."/>
            <person name="Denoeud F."/>
            <person name="Belcram H."/>
            <person name="Links M.G."/>
            <person name="Just J."/>
            <person name="Clarke C."/>
            <person name="Bender T."/>
            <person name="Huebert T."/>
            <person name="Mason A.S."/>
            <person name="Pires J.C."/>
            <person name="Barker G."/>
            <person name="Moore J."/>
            <person name="Walley P.G."/>
            <person name="Manoli S."/>
            <person name="Batley J."/>
            <person name="Edwards D."/>
            <person name="Nelson M.N."/>
            <person name="Wang X."/>
            <person name="Paterson A.H."/>
            <person name="King G."/>
            <person name="Bancroft I."/>
            <person name="Chalhoub B."/>
            <person name="Sharpe A.G."/>
        </authorList>
    </citation>
    <scope>NUCLEOTIDE SEQUENCE [LARGE SCALE GENOMIC DNA]</scope>
    <source>
        <strain evidence="4">cv. TO1000</strain>
    </source>
</reference>
<dbReference type="EnsemblPlants" id="Bo00452s050.1">
    <property type="protein sequence ID" value="Bo00452s050.1"/>
    <property type="gene ID" value="Bo00452s050"/>
</dbReference>
<evidence type="ECO:0000259" key="3">
    <source>
        <dbReference type="PROSITE" id="PS50158"/>
    </source>
</evidence>